<gene>
    <name evidence="13" type="ORF">FB458_4010</name>
</gene>
<protein>
    <submittedName>
        <fullName evidence="13">Sodium/proton antiporter (CPA1 family)</fullName>
    </submittedName>
</protein>
<keyword evidence="5 10" id="KW-1133">Transmembrane helix</keyword>
<feature type="transmembrane region" description="Helical" evidence="10">
    <location>
        <begin position="342"/>
        <end position="364"/>
    </location>
</feature>
<dbReference type="InterPro" id="IPR004705">
    <property type="entry name" value="Cation/H_exchanger_CPA1_bac"/>
</dbReference>
<evidence type="ECO:0000256" key="5">
    <source>
        <dbReference type="ARBA" id="ARBA00022989"/>
    </source>
</evidence>
<evidence type="ECO:0000256" key="3">
    <source>
        <dbReference type="ARBA" id="ARBA00022475"/>
    </source>
</evidence>
<proteinExistence type="inferred from homology"/>
<feature type="coiled-coil region" evidence="11">
    <location>
        <begin position="413"/>
        <end position="440"/>
    </location>
</feature>
<dbReference type="GO" id="GO:0015386">
    <property type="term" value="F:potassium:proton antiporter activity"/>
    <property type="evidence" value="ECO:0007669"/>
    <property type="project" value="TreeGrafter"/>
</dbReference>
<keyword evidence="6 10" id="KW-0915">Sodium</keyword>
<reference evidence="13 14" key="1">
    <citation type="submission" date="2019-06" db="EMBL/GenBank/DDBJ databases">
        <title>Sequencing the genomes of 1000 actinobacteria strains.</title>
        <authorList>
            <person name="Klenk H.-P."/>
        </authorList>
    </citation>
    <scope>NUCLEOTIDE SEQUENCE [LARGE SCALE GENOMIC DNA]</scope>
    <source>
        <strain evidence="13 14">DSM 18607</strain>
    </source>
</reference>
<feature type="transmembrane region" description="Helical" evidence="10">
    <location>
        <begin position="180"/>
        <end position="197"/>
    </location>
</feature>
<keyword evidence="3 10" id="KW-1003">Cell membrane</keyword>
<dbReference type="Gene3D" id="6.10.140.1330">
    <property type="match status" value="1"/>
</dbReference>
<dbReference type="InterPro" id="IPR018422">
    <property type="entry name" value="Cation/H_exchanger_CPA1"/>
</dbReference>
<dbReference type="Proteomes" id="UP000317893">
    <property type="component" value="Unassembled WGS sequence"/>
</dbReference>
<dbReference type="InterPro" id="IPR006153">
    <property type="entry name" value="Cation/H_exchanger_TM"/>
</dbReference>
<feature type="domain" description="Cation/H+ exchanger transmembrane" evidence="12">
    <location>
        <begin position="15"/>
        <end position="401"/>
    </location>
</feature>
<dbReference type="Pfam" id="PF00999">
    <property type="entry name" value="Na_H_Exchanger"/>
    <property type="match status" value="1"/>
</dbReference>
<dbReference type="AlphaFoldDB" id="A0A542E6C0"/>
<comment type="caution">
    <text evidence="13">The sequence shown here is derived from an EMBL/GenBank/DDBJ whole genome shotgun (WGS) entry which is preliminary data.</text>
</comment>
<dbReference type="NCBIfam" id="TIGR00831">
    <property type="entry name" value="a_cpa1"/>
    <property type="match status" value="1"/>
</dbReference>
<feature type="transmembrane region" description="Helical" evidence="10">
    <location>
        <begin position="376"/>
        <end position="395"/>
    </location>
</feature>
<feature type="transmembrane region" description="Helical" evidence="10">
    <location>
        <begin position="263"/>
        <end position="284"/>
    </location>
</feature>
<keyword evidence="2 10" id="KW-0813">Transport</keyword>
<accession>A0A542E6C0</accession>
<evidence type="ECO:0000256" key="9">
    <source>
        <dbReference type="ARBA" id="ARBA00023201"/>
    </source>
</evidence>
<dbReference type="EMBL" id="VFMN01000001">
    <property type="protein sequence ID" value="TQJ10868.1"/>
    <property type="molecule type" value="Genomic_DNA"/>
</dbReference>
<keyword evidence="10" id="KW-0050">Antiport</keyword>
<keyword evidence="11" id="KW-0175">Coiled coil</keyword>
<evidence type="ECO:0000256" key="4">
    <source>
        <dbReference type="ARBA" id="ARBA00022692"/>
    </source>
</evidence>
<feature type="transmembrane region" description="Helical" evidence="10">
    <location>
        <begin position="296"/>
        <end position="322"/>
    </location>
</feature>
<dbReference type="GO" id="GO:0098719">
    <property type="term" value="P:sodium ion import across plasma membrane"/>
    <property type="evidence" value="ECO:0007669"/>
    <property type="project" value="TreeGrafter"/>
</dbReference>
<evidence type="ECO:0000313" key="13">
    <source>
        <dbReference type="EMBL" id="TQJ10868.1"/>
    </source>
</evidence>
<keyword evidence="7 10" id="KW-0406">Ion transport</keyword>
<evidence type="ECO:0000256" key="8">
    <source>
        <dbReference type="ARBA" id="ARBA00023136"/>
    </source>
</evidence>
<dbReference type="PANTHER" id="PTHR10110">
    <property type="entry name" value="SODIUM/HYDROGEN EXCHANGER"/>
    <property type="match status" value="1"/>
</dbReference>
<feature type="transmembrane region" description="Helical" evidence="10">
    <location>
        <begin position="153"/>
        <end position="173"/>
    </location>
</feature>
<dbReference type="GO" id="GO:0015385">
    <property type="term" value="F:sodium:proton antiporter activity"/>
    <property type="evidence" value="ECO:0007669"/>
    <property type="project" value="InterPro"/>
</dbReference>
<keyword evidence="9 10" id="KW-0739">Sodium transport</keyword>
<comment type="subcellular location">
    <subcellularLocation>
        <location evidence="1 10">Cell membrane</location>
        <topology evidence="1 10">Multi-pass membrane protein</topology>
    </subcellularLocation>
</comment>
<keyword evidence="14" id="KW-1185">Reference proteome</keyword>
<comment type="caution">
    <text evidence="10">Lacks conserved residue(s) required for the propagation of feature annotation.</text>
</comment>
<evidence type="ECO:0000259" key="12">
    <source>
        <dbReference type="Pfam" id="PF00999"/>
    </source>
</evidence>
<sequence>MDTAALAALLVAGVVALTPLSDRLRVPQPVLLTLFGLLVALVPGTPRLEIEPSLVLPLVLPPLLFAATQRTTVREFRAHARPVLLMAVGLTLATIVVVAVTAHVLGLPWEASWVLGAIVSPPDPVAATAVARGLHLPHRLVTILEGEGLFNDATALVAFKVALAAAVTGGFSWGGTLEEAALSIGIGVPLGLALGWLTTRVLRLVDDGAAETTVTVLVPYLAYLGAEHLRGSGVLAVLSLGLFLTTFSHPSTTSEGWLLGRSVWEYADFLVTSLVFALVGYELVKVGRETRLDSITLLHAAVVVVVLVVLRPLWVFPFAAVFRVRAKRRDEPIPTGWRESAVVSWAGMRGVVTVAAALSVPLMTTSGEDLAGRDELLVIALSCVLVTLLVQGLTLQPLVTWLRVSGSSLDEVAELAKLRRRAAEQALRLVRRQMEQGQDAPPDVVRTAVVERYEGLIASQQALEQLRRGADGEDPDHETADLLARWLRRAAGAERDYVVERRRRGLASPEVADAALREIEGRALRTTGY</sequence>
<comment type="function">
    <text evidence="10">Na(+)/H(+) antiporter that extrudes sodium in exchange for external protons.</text>
</comment>
<organism evidence="13 14">
    <name type="scientific">Lapillicoccus jejuensis</name>
    <dbReference type="NCBI Taxonomy" id="402171"/>
    <lineage>
        <taxon>Bacteria</taxon>
        <taxon>Bacillati</taxon>
        <taxon>Actinomycetota</taxon>
        <taxon>Actinomycetes</taxon>
        <taxon>Micrococcales</taxon>
        <taxon>Intrasporangiaceae</taxon>
        <taxon>Lapillicoccus</taxon>
    </lineage>
</organism>
<feature type="transmembrane region" description="Helical" evidence="10">
    <location>
        <begin position="209"/>
        <end position="226"/>
    </location>
</feature>
<feature type="transmembrane region" description="Helical" evidence="10">
    <location>
        <begin position="233"/>
        <end position="251"/>
    </location>
</feature>
<evidence type="ECO:0000256" key="6">
    <source>
        <dbReference type="ARBA" id="ARBA00023053"/>
    </source>
</evidence>
<dbReference type="GO" id="GO:0005886">
    <property type="term" value="C:plasma membrane"/>
    <property type="evidence" value="ECO:0007669"/>
    <property type="project" value="UniProtKB-SubCell"/>
</dbReference>
<evidence type="ECO:0000256" key="2">
    <source>
        <dbReference type="ARBA" id="ARBA00022448"/>
    </source>
</evidence>
<dbReference type="GO" id="GO:0051453">
    <property type="term" value="P:regulation of intracellular pH"/>
    <property type="evidence" value="ECO:0007669"/>
    <property type="project" value="TreeGrafter"/>
</dbReference>
<evidence type="ECO:0000256" key="10">
    <source>
        <dbReference type="RuleBase" id="RU366002"/>
    </source>
</evidence>
<keyword evidence="8 10" id="KW-0472">Membrane</keyword>
<evidence type="ECO:0000256" key="11">
    <source>
        <dbReference type="SAM" id="Coils"/>
    </source>
</evidence>
<feature type="transmembrane region" description="Helical" evidence="10">
    <location>
        <begin position="83"/>
        <end position="105"/>
    </location>
</feature>
<evidence type="ECO:0000256" key="1">
    <source>
        <dbReference type="ARBA" id="ARBA00004651"/>
    </source>
</evidence>
<dbReference type="RefSeq" id="WP_141850028.1">
    <property type="nucleotide sequence ID" value="NZ_BAAAPR010000019.1"/>
</dbReference>
<keyword evidence="4 10" id="KW-0812">Transmembrane</keyword>
<comment type="similarity">
    <text evidence="10">Belongs to the monovalent cation:proton antiporter 1 (CPA1) transporter (TC 2.A.36) family.</text>
</comment>
<name>A0A542E6C0_9MICO</name>
<evidence type="ECO:0000313" key="14">
    <source>
        <dbReference type="Proteomes" id="UP000317893"/>
    </source>
</evidence>
<evidence type="ECO:0000256" key="7">
    <source>
        <dbReference type="ARBA" id="ARBA00023065"/>
    </source>
</evidence>
<dbReference type="PANTHER" id="PTHR10110:SF86">
    <property type="entry name" value="SODIUM_HYDROGEN EXCHANGER 7"/>
    <property type="match status" value="1"/>
</dbReference>
<dbReference type="OrthoDB" id="57886at2"/>